<evidence type="ECO:0000313" key="1">
    <source>
        <dbReference type="EMBL" id="KAJ8752651.1"/>
    </source>
</evidence>
<proteinExistence type="predicted"/>
<dbReference type="EMBL" id="JAIWQS010000010">
    <property type="protein sequence ID" value="KAJ8752651.1"/>
    <property type="molecule type" value="Genomic_DNA"/>
</dbReference>
<reference evidence="1 2" key="1">
    <citation type="submission" date="2021-09" db="EMBL/GenBank/DDBJ databases">
        <title>Genomic insights and catalytic innovation underlie evolution of tropane alkaloids biosynthesis.</title>
        <authorList>
            <person name="Wang Y.-J."/>
            <person name="Tian T."/>
            <person name="Huang J.-P."/>
            <person name="Huang S.-X."/>
        </authorList>
    </citation>
    <scope>NUCLEOTIDE SEQUENCE [LARGE SCALE GENOMIC DNA]</scope>
    <source>
        <strain evidence="1">KIB-2018</strain>
        <tissue evidence="1">Leaf</tissue>
    </source>
</reference>
<sequence length="66" mass="7548">MPGPNCQCLKPRFVQKWKQVFEGFNFQGKPTLLILASASSNKSSLTLFTLVKKMRLSIAFIYLPHF</sequence>
<name>A0AAV8SK55_9ROSI</name>
<gene>
    <name evidence="1" type="ORF">K2173_005540</name>
</gene>
<evidence type="ECO:0000313" key="2">
    <source>
        <dbReference type="Proteomes" id="UP001159364"/>
    </source>
</evidence>
<dbReference type="Proteomes" id="UP001159364">
    <property type="component" value="Linkage Group LG10"/>
</dbReference>
<organism evidence="1 2">
    <name type="scientific">Erythroxylum novogranatense</name>
    <dbReference type="NCBI Taxonomy" id="1862640"/>
    <lineage>
        <taxon>Eukaryota</taxon>
        <taxon>Viridiplantae</taxon>
        <taxon>Streptophyta</taxon>
        <taxon>Embryophyta</taxon>
        <taxon>Tracheophyta</taxon>
        <taxon>Spermatophyta</taxon>
        <taxon>Magnoliopsida</taxon>
        <taxon>eudicotyledons</taxon>
        <taxon>Gunneridae</taxon>
        <taxon>Pentapetalae</taxon>
        <taxon>rosids</taxon>
        <taxon>fabids</taxon>
        <taxon>Malpighiales</taxon>
        <taxon>Erythroxylaceae</taxon>
        <taxon>Erythroxylum</taxon>
    </lineage>
</organism>
<accession>A0AAV8SK55</accession>
<dbReference type="AlphaFoldDB" id="A0AAV8SK55"/>
<keyword evidence="2" id="KW-1185">Reference proteome</keyword>
<comment type="caution">
    <text evidence="1">The sequence shown here is derived from an EMBL/GenBank/DDBJ whole genome shotgun (WGS) entry which is preliminary data.</text>
</comment>
<protein>
    <submittedName>
        <fullName evidence="1">Uncharacterized protein</fullName>
    </submittedName>
</protein>